<dbReference type="PANTHER" id="PTHR43690">
    <property type="entry name" value="NARDILYSIN"/>
    <property type="match status" value="1"/>
</dbReference>
<feature type="domain" description="Peptidase M16 N-terminal" evidence="7">
    <location>
        <begin position="39"/>
        <end position="175"/>
    </location>
</feature>
<proteinExistence type="inferred from homology"/>
<evidence type="ECO:0000313" key="9">
    <source>
        <dbReference type="EMBL" id="MCO7544976.1"/>
    </source>
</evidence>
<evidence type="ECO:0000256" key="3">
    <source>
        <dbReference type="ARBA" id="ARBA00022801"/>
    </source>
</evidence>
<reference evidence="9" key="1">
    <citation type="submission" date="2022-06" db="EMBL/GenBank/DDBJ databases">
        <title>Detection of beta-lactamases in bacteria of animal origin.</title>
        <authorList>
            <person name="Mlynarcik P."/>
            <person name="Zdarska V."/>
            <person name="Chudobova H."/>
            <person name="Prochazkova P."/>
            <person name="Hricova K."/>
            <person name="Mezerova K."/>
            <person name="Bardon J."/>
            <person name="Dolejska M."/>
            <person name="Sukkar I."/>
            <person name="Kolar M."/>
        </authorList>
    </citation>
    <scope>NUCLEOTIDE SEQUENCE</scope>
    <source>
        <strain evidence="9">S 300-3</strain>
    </source>
</reference>
<dbReference type="EMBL" id="JAMYBS010000008">
    <property type="protein sequence ID" value="MCO7544976.1"/>
    <property type="molecule type" value="Genomic_DNA"/>
</dbReference>
<keyword evidence="5" id="KW-0482">Metalloprotease</keyword>
<feature type="chain" id="PRO_5041277967" evidence="6">
    <location>
        <begin position="24"/>
        <end position="451"/>
    </location>
</feature>
<evidence type="ECO:0000259" key="7">
    <source>
        <dbReference type="Pfam" id="PF00675"/>
    </source>
</evidence>
<dbReference type="Gene3D" id="3.30.830.10">
    <property type="entry name" value="Metalloenzyme, LuxS/M16 peptidase-like"/>
    <property type="match status" value="2"/>
</dbReference>
<keyword evidence="2" id="KW-0645">Protease</keyword>
<evidence type="ECO:0000256" key="4">
    <source>
        <dbReference type="ARBA" id="ARBA00022833"/>
    </source>
</evidence>
<organism evidence="9 10">
    <name type="scientific">Stutzerimonas nitrititolerans</name>
    <dbReference type="NCBI Taxonomy" id="2482751"/>
    <lineage>
        <taxon>Bacteria</taxon>
        <taxon>Pseudomonadati</taxon>
        <taxon>Pseudomonadota</taxon>
        <taxon>Gammaproteobacteria</taxon>
        <taxon>Pseudomonadales</taxon>
        <taxon>Pseudomonadaceae</taxon>
        <taxon>Stutzerimonas</taxon>
    </lineage>
</organism>
<accession>A0AA42BD35</accession>
<evidence type="ECO:0000313" key="10">
    <source>
        <dbReference type="Proteomes" id="UP001165292"/>
    </source>
</evidence>
<keyword evidence="6" id="KW-0732">Signal</keyword>
<dbReference type="GO" id="GO:0006508">
    <property type="term" value="P:proteolysis"/>
    <property type="evidence" value="ECO:0007669"/>
    <property type="project" value="UniProtKB-KW"/>
</dbReference>
<dbReference type="AlphaFoldDB" id="A0AA42BD35"/>
<dbReference type="Pfam" id="PF05193">
    <property type="entry name" value="Peptidase_M16_C"/>
    <property type="match status" value="1"/>
</dbReference>
<sequence length="451" mass="50411">MPPMLRRAAALLFAALYLPLVTAADIQPTHEFFLDNGLKVIVREDHRAPVVVSQLWYKVGSSYETPGQTGLSHALEHMMFKGSRKLGAGEASRILRELGAEENAFTSDDYTAYYQVLARDRLAVAFELEADRLASLKLPADEFAREIEVIKEERRLRTDDKPSSLAYERFKAMAYPASGYHTPTIGWMDDLDRMTVEELRAWYQAWYAPNNATLVVVGDVTAEEVRSLAEHYFGPIEKRAVPSAKRPLELDEPGERRLTLHLNTQVPSLMMAFNTASLATETDNPRQIHALRLIAALLDGGYSARLPQQLERGEELVTSAAAWYNAYARGDSLFVLSAAPNMQKGRTLEEVEAGLWGQLEQLKQTAPAAEELERVRAQVIAGLVYERDSITQQATTIGMLETVGLSWRLMDEELAALEAVTPEDIQQAARTYFTRSRLSVAHVLPEESGDE</sequence>
<evidence type="ECO:0000256" key="2">
    <source>
        <dbReference type="ARBA" id="ARBA00022670"/>
    </source>
</evidence>
<comment type="caution">
    <text evidence="9">The sequence shown here is derived from an EMBL/GenBank/DDBJ whole genome shotgun (WGS) entry which is preliminary data.</text>
</comment>
<evidence type="ECO:0000256" key="6">
    <source>
        <dbReference type="SAM" id="SignalP"/>
    </source>
</evidence>
<feature type="signal peptide" evidence="6">
    <location>
        <begin position="1"/>
        <end position="23"/>
    </location>
</feature>
<evidence type="ECO:0000259" key="8">
    <source>
        <dbReference type="Pfam" id="PF05193"/>
    </source>
</evidence>
<gene>
    <name evidence="9" type="ORF">NJF43_09460</name>
</gene>
<dbReference type="GO" id="GO:0008237">
    <property type="term" value="F:metallopeptidase activity"/>
    <property type="evidence" value="ECO:0007669"/>
    <property type="project" value="UniProtKB-KW"/>
</dbReference>
<dbReference type="InterPro" id="IPR011765">
    <property type="entry name" value="Pept_M16_N"/>
</dbReference>
<keyword evidence="3" id="KW-0378">Hydrolase</keyword>
<name>A0AA42BD35_9GAMM</name>
<dbReference type="InterPro" id="IPR007863">
    <property type="entry name" value="Peptidase_M16_C"/>
</dbReference>
<protein>
    <submittedName>
        <fullName evidence="9">Insulinase family protein</fullName>
    </submittedName>
</protein>
<dbReference type="GO" id="GO:0046872">
    <property type="term" value="F:metal ion binding"/>
    <property type="evidence" value="ECO:0007669"/>
    <property type="project" value="InterPro"/>
</dbReference>
<keyword evidence="4" id="KW-0862">Zinc</keyword>
<dbReference type="SUPFAM" id="SSF63411">
    <property type="entry name" value="LuxS/MPP-like metallohydrolase"/>
    <property type="match status" value="2"/>
</dbReference>
<dbReference type="InterPro" id="IPR050626">
    <property type="entry name" value="Peptidase_M16"/>
</dbReference>
<evidence type="ECO:0000256" key="5">
    <source>
        <dbReference type="ARBA" id="ARBA00023049"/>
    </source>
</evidence>
<evidence type="ECO:0000256" key="1">
    <source>
        <dbReference type="ARBA" id="ARBA00007261"/>
    </source>
</evidence>
<dbReference type="PANTHER" id="PTHR43690:SF17">
    <property type="entry name" value="PROTEIN YHJJ"/>
    <property type="match status" value="1"/>
</dbReference>
<dbReference type="Pfam" id="PF00675">
    <property type="entry name" value="Peptidase_M16"/>
    <property type="match status" value="1"/>
</dbReference>
<dbReference type="RefSeq" id="WP_253162799.1">
    <property type="nucleotide sequence ID" value="NZ_JAMYBS010000008.1"/>
</dbReference>
<feature type="domain" description="Peptidase M16 C-terminal" evidence="8">
    <location>
        <begin position="194"/>
        <end position="378"/>
    </location>
</feature>
<dbReference type="InterPro" id="IPR011249">
    <property type="entry name" value="Metalloenz_LuxS/M16"/>
</dbReference>
<comment type="similarity">
    <text evidence="1">Belongs to the peptidase M16 family.</text>
</comment>
<dbReference type="Proteomes" id="UP001165292">
    <property type="component" value="Unassembled WGS sequence"/>
</dbReference>